<dbReference type="RefSeq" id="WP_129017800.1">
    <property type="nucleotide sequence ID" value="NZ_SDDZ01000007.1"/>
</dbReference>
<feature type="signal peptide" evidence="1">
    <location>
        <begin position="1"/>
        <end position="23"/>
    </location>
</feature>
<reference evidence="2 3" key="1">
    <citation type="submission" date="2019-01" db="EMBL/GenBank/DDBJ databases">
        <title>Genome sequence of the Antarctic species Gelidibacter gilvus ACAM 158(T).</title>
        <authorList>
            <person name="Bowman J.P."/>
        </authorList>
    </citation>
    <scope>NUCLEOTIDE SEQUENCE [LARGE SCALE GENOMIC DNA]</scope>
    <source>
        <strain evidence="2 3">IC158</strain>
    </source>
</reference>
<evidence type="ECO:0000256" key="1">
    <source>
        <dbReference type="SAM" id="SignalP"/>
    </source>
</evidence>
<evidence type="ECO:0000313" key="2">
    <source>
        <dbReference type="EMBL" id="RXJ49399.1"/>
    </source>
</evidence>
<feature type="chain" id="PRO_5020656532" description="T9SS C-terminal target domain-containing protein" evidence="1">
    <location>
        <begin position="24"/>
        <end position="287"/>
    </location>
</feature>
<name>A0A4Q0XHE1_9FLAO</name>
<dbReference type="OrthoDB" id="8887208at2"/>
<organism evidence="2 3">
    <name type="scientific">Gelidibacter gilvus</name>
    <dbReference type="NCBI Taxonomy" id="59602"/>
    <lineage>
        <taxon>Bacteria</taxon>
        <taxon>Pseudomonadati</taxon>
        <taxon>Bacteroidota</taxon>
        <taxon>Flavobacteriia</taxon>
        <taxon>Flavobacteriales</taxon>
        <taxon>Flavobacteriaceae</taxon>
        <taxon>Gelidibacter</taxon>
    </lineage>
</organism>
<gene>
    <name evidence="2" type="ORF">ESZ48_12330</name>
</gene>
<proteinExistence type="predicted"/>
<dbReference type="EMBL" id="SDDZ01000007">
    <property type="protein sequence ID" value="RXJ49399.1"/>
    <property type="molecule type" value="Genomic_DNA"/>
</dbReference>
<evidence type="ECO:0008006" key="4">
    <source>
        <dbReference type="Google" id="ProtNLM"/>
    </source>
</evidence>
<comment type="caution">
    <text evidence="2">The sequence shown here is derived from an EMBL/GenBank/DDBJ whole genome shotgun (WGS) entry which is preliminary data.</text>
</comment>
<keyword evidence="1" id="KW-0732">Signal</keyword>
<evidence type="ECO:0000313" key="3">
    <source>
        <dbReference type="Proteomes" id="UP000289792"/>
    </source>
</evidence>
<dbReference type="AlphaFoldDB" id="A0A4Q0XHE1"/>
<protein>
    <recommendedName>
        <fullName evidence="4">T9SS C-terminal target domain-containing protein</fullName>
    </recommendedName>
</protein>
<dbReference type="Proteomes" id="UP000289792">
    <property type="component" value="Unassembled WGS sequence"/>
</dbReference>
<accession>A0A4Q0XHE1</accession>
<keyword evidence="3" id="KW-1185">Reference proteome</keyword>
<sequence>MFKKIHTPLVGVLLFLLTFNTYSQDITEPIRYTATNKGKFFVSWGGNRAAFTNSDITFKGEDYNFTIKDVTAEDKPKGWHLDYINPTRITIPQTNFKLGYFISDNYSIAIGMDHMKYVMPKDKIRVVDGYINLPSDDVGSVFNGVYYNQNFLISEDFLQFEHTDGLNYVYLEFARHDDISSLFNIQNTDKFQINITEGVGAGILYPKTNTTLFDRDRYDEFHVSGYGFSIAAGLNLTFFKHFFIQGDLRGGYINMGNIRTTQNANEGASQYFFFGESVFSLGGKFRI</sequence>